<sequence length="239" mass="27934">MYKIRRFKALNGARGEYSRIVDKIAVYDKNGNQIDCCVIQKDKDGREYYCPNNPYDEMGLFLGRPKDAIECIKKDLGDGFLQSHLFGMTFEDVVRFIDRDYGEEIRRKTLEGWKNAKFAYGVSFNFLNSFSGGRNVCKNKCLYGYGDKPEDVLTFDTEQDAQSFIDDVNKKAEEYVKLPKTDNRDYDYENTYKPFFDKIEGKMENGMDSVYWRAFSGMDHEKQTGQKEYKMEVVQVVLL</sequence>
<accession>A0A829WAE2</accession>
<protein>
    <submittedName>
        <fullName evidence="1">Uncharacterized protein</fullName>
    </submittedName>
</protein>
<evidence type="ECO:0000313" key="1">
    <source>
        <dbReference type="EMBL" id="GEA37576.1"/>
    </source>
</evidence>
<dbReference type="EMBL" id="BJLB01000001">
    <property type="protein sequence ID" value="GEA37576.1"/>
    <property type="molecule type" value="Genomic_DNA"/>
</dbReference>
<proteinExistence type="predicted"/>
<evidence type="ECO:0000313" key="2">
    <source>
        <dbReference type="Proteomes" id="UP000315200"/>
    </source>
</evidence>
<comment type="caution">
    <text evidence="1">The sequence shown here is derived from an EMBL/GenBank/DDBJ whole genome shotgun (WGS) entry which is preliminary data.</text>
</comment>
<dbReference type="Proteomes" id="UP000315200">
    <property type="component" value="Unassembled WGS sequence"/>
</dbReference>
<name>A0A829WAE2_9FIRM</name>
<reference evidence="1 2" key="1">
    <citation type="submission" date="2019-06" db="EMBL/GenBank/DDBJ databases">
        <title>Draft genome sequence of [Clostridium] clostridioforme NBRC 113352.</title>
        <authorList>
            <person name="Miura T."/>
            <person name="Furukawa M."/>
            <person name="Shimamura M."/>
            <person name="Ohyama Y."/>
            <person name="Yamazoe A."/>
            <person name="Kawasaki H."/>
        </authorList>
    </citation>
    <scope>NUCLEOTIDE SEQUENCE [LARGE SCALE GENOMIC DNA]</scope>
    <source>
        <strain evidence="1 2">NBRC 113352</strain>
    </source>
</reference>
<gene>
    <name evidence="1" type="ORF">Ccl03g_32890</name>
</gene>
<dbReference type="AlphaFoldDB" id="A0A829WAE2"/>
<organism evidence="1 2">
    <name type="scientific">Enterocloster clostridioformis</name>
    <dbReference type="NCBI Taxonomy" id="1531"/>
    <lineage>
        <taxon>Bacteria</taxon>
        <taxon>Bacillati</taxon>
        <taxon>Bacillota</taxon>
        <taxon>Clostridia</taxon>
        <taxon>Lachnospirales</taxon>
        <taxon>Lachnospiraceae</taxon>
        <taxon>Enterocloster</taxon>
    </lineage>
</organism>
<dbReference type="RefSeq" id="WP_002588874.1">
    <property type="nucleotide sequence ID" value="NZ_BJLB01000001.1"/>
</dbReference>